<dbReference type="PROSITE" id="PS50089">
    <property type="entry name" value="ZF_RING_2"/>
    <property type="match status" value="1"/>
</dbReference>
<evidence type="ECO:0000259" key="3">
    <source>
        <dbReference type="PROSITE" id="PS50089"/>
    </source>
</evidence>
<dbReference type="RefSeq" id="XP_002287888.1">
    <property type="nucleotide sequence ID" value="XM_002287852.1"/>
</dbReference>
<protein>
    <recommendedName>
        <fullName evidence="3">RING-type domain-containing protein</fullName>
    </recommendedName>
</protein>
<dbReference type="InterPro" id="IPR013083">
    <property type="entry name" value="Znf_RING/FYVE/PHD"/>
</dbReference>
<dbReference type="OMA" id="TICTECY"/>
<evidence type="ECO:0000256" key="1">
    <source>
        <dbReference type="PROSITE-ProRule" id="PRU00175"/>
    </source>
</evidence>
<dbReference type="Proteomes" id="UP000001449">
    <property type="component" value="Chromosome 2"/>
</dbReference>
<evidence type="ECO:0000313" key="5">
    <source>
        <dbReference type="Proteomes" id="UP000001449"/>
    </source>
</evidence>
<dbReference type="AlphaFoldDB" id="B8BUR5"/>
<dbReference type="InterPro" id="IPR001841">
    <property type="entry name" value="Znf_RING"/>
</dbReference>
<reference evidence="4 5" key="1">
    <citation type="journal article" date="2004" name="Science">
        <title>The genome of the diatom Thalassiosira pseudonana: ecology, evolution, and metabolism.</title>
        <authorList>
            <person name="Armbrust E.V."/>
            <person name="Berges J.A."/>
            <person name="Bowler C."/>
            <person name="Green B.R."/>
            <person name="Martinez D."/>
            <person name="Putnam N.H."/>
            <person name="Zhou S."/>
            <person name="Allen A.E."/>
            <person name="Apt K.E."/>
            <person name="Bechner M."/>
            <person name="Brzezinski M.A."/>
            <person name="Chaal B.K."/>
            <person name="Chiovitti A."/>
            <person name="Davis A.K."/>
            <person name="Demarest M.S."/>
            <person name="Detter J.C."/>
            <person name="Glavina T."/>
            <person name="Goodstein D."/>
            <person name="Hadi M.Z."/>
            <person name="Hellsten U."/>
            <person name="Hildebrand M."/>
            <person name="Jenkins B.D."/>
            <person name="Jurka J."/>
            <person name="Kapitonov V.V."/>
            <person name="Kroger N."/>
            <person name="Lau W.W."/>
            <person name="Lane T.W."/>
            <person name="Larimer F.W."/>
            <person name="Lippmeier J.C."/>
            <person name="Lucas S."/>
            <person name="Medina M."/>
            <person name="Montsant A."/>
            <person name="Obornik M."/>
            <person name="Parker M.S."/>
            <person name="Palenik B."/>
            <person name="Pazour G.J."/>
            <person name="Richardson P.M."/>
            <person name="Rynearson T.A."/>
            <person name="Saito M.A."/>
            <person name="Schwartz D.C."/>
            <person name="Thamatrakoln K."/>
            <person name="Valentin K."/>
            <person name="Vardi A."/>
            <person name="Wilkerson F.P."/>
            <person name="Rokhsar D.S."/>
        </authorList>
    </citation>
    <scope>NUCLEOTIDE SEQUENCE [LARGE SCALE GENOMIC DNA]</scope>
    <source>
        <strain evidence="4 5">CCMP1335</strain>
    </source>
</reference>
<dbReference type="KEGG" id="tps:THAPSDRAFT_21339"/>
<accession>B8BUR5</accession>
<dbReference type="SUPFAM" id="SSF57850">
    <property type="entry name" value="RING/U-box"/>
    <property type="match status" value="1"/>
</dbReference>
<gene>
    <name evidence="4" type="ORF">THAPSDRAFT_21339</name>
</gene>
<dbReference type="Gene3D" id="3.30.40.10">
    <property type="entry name" value="Zinc/RING finger domain, C3HC4 (zinc finger)"/>
    <property type="match status" value="1"/>
</dbReference>
<dbReference type="PaxDb" id="35128-Thaps21339"/>
<dbReference type="STRING" id="35128.B8BUR5"/>
<keyword evidence="1" id="KW-0479">Metal-binding</keyword>
<feature type="region of interest" description="Disordered" evidence="2">
    <location>
        <begin position="206"/>
        <end position="279"/>
    </location>
</feature>
<proteinExistence type="predicted"/>
<keyword evidence="1" id="KW-0863">Zinc-finger</keyword>
<feature type="compositionally biased region" description="Polar residues" evidence="2">
    <location>
        <begin position="247"/>
        <end position="275"/>
    </location>
</feature>
<dbReference type="PANTHER" id="PTHR31315:SF1">
    <property type="entry name" value="PROTEIN SIP5"/>
    <property type="match status" value="1"/>
</dbReference>
<dbReference type="InParanoid" id="B8BUR5"/>
<dbReference type="GeneID" id="7450410"/>
<dbReference type="GO" id="GO:0008270">
    <property type="term" value="F:zinc ion binding"/>
    <property type="evidence" value="ECO:0007669"/>
    <property type="project" value="UniProtKB-KW"/>
</dbReference>
<evidence type="ECO:0000256" key="2">
    <source>
        <dbReference type="SAM" id="MobiDB-lite"/>
    </source>
</evidence>
<sequence length="583" mass="62499">MGNSSSSGGGSADRNSNADRSSGNTGSSSIGGGINNLSSRITGGGSNNNAHFRPSVHLPSSLVSLRGGTGSLGLSKTELDARCQPSGLYPSCEWEPKAIRRLVGDGKLAARLKGADSRITKTDRECPICFMYYSENNVTKCCRATICTECYLQIKPQKDKHTTCPFCNNPKMIILVQKGMDEGDIAKREEEEQRVIEATIRNRAAQMNVEVPASPSGDPTTSLNTDGDGASSTRSSFGSSLADYNRSRTFSNSESTVSAGSGDQGGAPTTPTRTGNDNDDAILSLAMSPEARRELEREMRAQLSHATHQRMESEAEEARLRHVQEWSRTDSGVRNRMREERLQELTALLERMSANDEGGGDDSTGEDRTVTDAARARGNAQTLGDLLRALETYGSEGQGRGRGRGGLDDLMRLEAAFILGMDDDYRRLRASGRSSARINDGAPFSIPLGGGRRVIARGLPRRAGGSSTHHMETAEMLMRGVSEEEQLAMAIEMSMRDAEEQAARQQQEGEGGTVAETVEEEGEDVHTESSASDDQATEDGEEGSLFGSSEGDSGDDEPNNPGVGTVGRVSLDEDEEEVVFETG</sequence>
<evidence type="ECO:0000313" key="4">
    <source>
        <dbReference type="EMBL" id="EED95331.1"/>
    </source>
</evidence>
<dbReference type="eggNOG" id="KOG2789">
    <property type="taxonomic scope" value="Eukaryota"/>
</dbReference>
<dbReference type="InterPro" id="IPR039301">
    <property type="entry name" value="Sip5/DA2"/>
</dbReference>
<feature type="compositionally biased region" description="Acidic residues" evidence="2">
    <location>
        <begin position="572"/>
        <end position="583"/>
    </location>
</feature>
<dbReference type="PROSITE" id="PS50330">
    <property type="entry name" value="UIM"/>
    <property type="match status" value="1"/>
</dbReference>
<name>B8BUR5_THAPS</name>
<reference evidence="4 5" key="2">
    <citation type="journal article" date="2008" name="Nature">
        <title>The Phaeodactylum genome reveals the evolutionary history of diatom genomes.</title>
        <authorList>
            <person name="Bowler C."/>
            <person name="Allen A.E."/>
            <person name="Badger J.H."/>
            <person name="Grimwood J."/>
            <person name="Jabbari K."/>
            <person name="Kuo A."/>
            <person name="Maheswari U."/>
            <person name="Martens C."/>
            <person name="Maumus F."/>
            <person name="Otillar R.P."/>
            <person name="Rayko E."/>
            <person name="Salamov A."/>
            <person name="Vandepoele K."/>
            <person name="Beszteri B."/>
            <person name="Gruber A."/>
            <person name="Heijde M."/>
            <person name="Katinka M."/>
            <person name="Mock T."/>
            <person name="Valentin K."/>
            <person name="Verret F."/>
            <person name="Berges J.A."/>
            <person name="Brownlee C."/>
            <person name="Cadoret J.P."/>
            <person name="Chiovitti A."/>
            <person name="Choi C.J."/>
            <person name="Coesel S."/>
            <person name="De Martino A."/>
            <person name="Detter J.C."/>
            <person name="Durkin C."/>
            <person name="Falciatore A."/>
            <person name="Fournet J."/>
            <person name="Haruta M."/>
            <person name="Huysman M.J."/>
            <person name="Jenkins B.D."/>
            <person name="Jiroutova K."/>
            <person name="Jorgensen R.E."/>
            <person name="Joubert Y."/>
            <person name="Kaplan A."/>
            <person name="Kroger N."/>
            <person name="Kroth P.G."/>
            <person name="La Roche J."/>
            <person name="Lindquist E."/>
            <person name="Lommer M."/>
            <person name="Martin-Jezequel V."/>
            <person name="Lopez P.J."/>
            <person name="Lucas S."/>
            <person name="Mangogna M."/>
            <person name="McGinnis K."/>
            <person name="Medlin L.K."/>
            <person name="Montsant A."/>
            <person name="Oudot-Le Secq M.P."/>
            <person name="Napoli C."/>
            <person name="Obornik M."/>
            <person name="Parker M.S."/>
            <person name="Petit J.L."/>
            <person name="Porcel B.M."/>
            <person name="Poulsen N."/>
            <person name="Robison M."/>
            <person name="Rychlewski L."/>
            <person name="Rynearson T.A."/>
            <person name="Schmutz J."/>
            <person name="Shapiro H."/>
            <person name="Siaut M."/>
            <person name="Stanley M."/>
            <person name="Sussman M.R."/>
            <person name="Taylor A.R."/>
            <person name="Vardi A."/>
            <person name="von Dassow P."/>
            <person name="Vyverman W."/>
            <person name="Willis A."/>
            <person name="Wyrwicz L.S."/>
            <person name="Rokhsar D.S."/>
            <person name="Weissenbach J."/>
            <person name="Armbrust E.V."/>
            <person name="Green B.R."/>
            <person name="Van de Peer Y."/>
            <person name="Grigoriev I.V."/>
        </authorList>
    </citation>
    <scope>NUCLEOTIDE SEQUENCE [LARGE SCALE GENOMIC DNA]</scope>
    <source>
        <strain evidence="4 5">CCMP1335</strain>
    </source>
</reference>
<feature type="compositionally biased region" description="Low complexity" evidence="2">
    <location>
        <begin position="231"/>
        <end position="240"/>
    </location>
</feature>
<organism evidence="4 5">
    <name type="scientific">Thalassiosira pseudonana</name>
    <name type="common">Marine diatom</name>
    <name type="synonym">Cyclotella nana</name>
    <dbReference type="NCBI Taxonomy" id="35128"/>
    <lineage>
        <taxon>Eukaryota</taxon>
        <taxon>Sar</taxon>
        <taxon>Stramenopiles</taxon>
        <taxon>Ochrophyta</taxon>
        <taxon>Bacillariophyta</taxon>
        <taxon>Coscinodiscophyceae</taxon>
        <taxon>Thalassiosirophycidae</taxon>
        <taxon>Thalassiosirales</taxon>
        <taxon>Thalassiosiraceae</taxon>
        <taxon>Thalassiosira</taxon>
    </lineage>
</organism>
<feature type="region of interest" description="Disordered" evidence="2">
    <location>
        <begin position="1"/>
        <end position="53"/>
    </location>
</feature>
<keyword evidence="5" id="KW-1185">Reference proteome</keyword>
<dbReference type="HOGENOM" id="CLU_468157_0_0_1"/>
<feature type="region of interest" description="Disordered" evidence="2">
    <location>
        <begin position="495"/>
        <end position="583"/>
    </location>
</feature>
<dbReference type="SMART" id="SM00726">
    <property type="entry name" value="UIM"/>
    <property type="match status" value="1"/>
</dbReference>
<dbReference type="EMBL" id="CM000639">
    <property type="protein sequence ID" value="EED95331.1"/>
    <property type="molecule type" value="Genomic_DNA"/>
</dbReference>
<dbReference type="PANTHER" id="PTHR31315">
    <property type="entry name" value="PROTEIN SIP5"/>
    <property type="match status" value="1"/>
</dbReference>
<keyword evidence="1" id="KW-0862">Zinc</keyword>
<dbReference type="InterPro" id="IPR003903">
    <property type="entry name" value="UIM_dom"/>
</dbReference>
<feature type="compositionally biased region" description="Low complexity" evidence="2">
    <location>
        <begin position="503"/>
        <end position="516"/>
    </location>
</feature>
<feature type="domain" description="RING-type" evidence="3">
    <location>
        <begin position="126"/>
        <end position="168"/>
    </location>
</feature>